<gene>
    <name evidence="2" type="ORF">A3770_02p18100</name>
</gene>
<dbReference type="GO" id="GO:0005829">
    <property type="term" value="C:cytosol"/>
    <property type="evidence" value="ECO:0007669"/>
    <property type="project" value="TreeGrafter"/>
</dbReference>
<reference evidence="2 3" key="1">
    <citation type="submission" date="2018-07" db="EMBL/GenBank/DDBJ databases">
        <title>The complete nuclear genome of the prasinophyte Chloropicon primus (CCMP1205).</title>
        <authorList>
            <person name="Pombert J.-F."/>
            <person name="Otis C."/>
            <person name="Turmel M."/>
            <person name="Lemieux C."/>
        </authorList>
    </citation>
    <scope>NUCLEOTIDE SEQUENCE [LARGE SCALE GENOMIC DNA]</scope>
    <source>
        <strain evidence="2 3">CCMP1205</strain>
    </source>
</reference>
<name>A0A5B8MIW8_9CHLO</name>
<dbReference type="GO" id="GO:0005996">
    <property type="term" value="P:monosaccharide metabolic process"/>
    <property type="evidence" value="ECO:0007669"/>
    <property type="project" value="TreeGrafter"/>
</dbReference>
<dbReference type="InterPro" id="IPR036291">
    <property type="entry name" value="NAD(P)-bd_dom_sf"/>
</dbReference>
<dbReference type="Gene3D" id="3.40.50.720">
    <property type="entry name" value="NAD(P)-binding Rossmann-like Domain"/>
    <property type="match status" value="1"/>
</dbReference>
<organism evidence="2 3">
    <name type="scientific">Chloropicon primus</name>
    <dbReference type="NCBI Taxonomy" id="1764295"/>
    <lineage>
        <taxon>Eukaryota</taxon>
        <taxon>Viridiplantae</taxon>
        <taxon>Chlorophyta</taxon>
        <taxon>Chloropicophyceae</taxon>
        <taxon>Chloropicales</taxon>
        <taxon>Chloropicaceae</taxon>
        <taxon>Chloropicon</taxon>
    </lineage>
</organism>
<dbReference type="Pfam" id="PF01370">
    <property type="entry name" value="Epimerase"/>
    <property type="match status" value="1"/>
</dbReference>
<evidence type="ECO:0000313" key="2">
    <source>
        <dbReference type="EMBL" id="QDZ19292.1"/>
    </source>
</evidence>
<dbReference type="OrthoDB" id="419598at2759"/>
<feature type="domain" description="NAD-dependent epimerase/dehydratase" evidence="1">
    <location>
        <begin position="37"/>
        <end position="254"/>
    </location>
</feature>
<dbReference type="InterPro" id="IPR001509">
    <property type="entry name" value="Epimerase_deHydtase"/>
</dbReference>
<dbReference type="GO" id="GO:0003978">
    <property type="term" value="F:UDP-glucose 4-epimerase activity"/>
    <property type="evidence" value="ECO:0007669"/>
    <property type="project" value="TreeGrafter"/>
</dbReference>
<dbReference type="FunFam" id="3.40.50.720:FF:000313">
    <property type="entry name" value="Chloroplast stem-loop binding protein of 41 kDa b, chloroplastic"/>
    <property type="match status" value="1"/>
</dbReference>
<dbReference type="Proteomes" id="UP000316726">
    <property type="component" value="Chromosome 2"/>
</dbReference>
<evidence type="ECO:0000259" key="1">
    <source>
        <dbReference type="Pfam" id="PF01370"/>
    </source>
</evidence>
<proteinExistence type="predicted"/>
<evidence type="ECO:0000313" key="3">
    <source>
        <dbReference type="Proteomes" id="UP000316726"/>
    </source>
</evidence>
<sequence>MVTSVTNGMFARSARAGARRARLAPRMMAATTSPKKILMLGGTRFIGVYLARLLVDEGHEVTLMTRGKSPVTTMIPDDTPESYEEYAKSVNHIAVDRKDAGAVESKLRGASFDVVYDINAREKEDILPILSSLPNLDQYILCSSAGVYKKSDIMPHCEVDETDPQSRHKGKLNMEAHLESCGANFTSVRPVYIYGPLNYNPVEEWFFHRIASGRPIPVPGNGKQITQLGHVKDLATAFVKCLGNEKARNQIYNISGERVVTFDGIAKACALAAGAPEPELVHFDAADYDFGGKKAFPMRDQHFFTSVEKAMEDLDWKPEFDLVAGLTDSYQKDFGRGTFRKAADFTVDDMILDKLKVMT</sequence>
<accession>A0A5B8MIW8</accession>
<dbReference type="STRING" id="1764295.A0A5B8MIW8"/>
<dbReference type="SUPFAM" id="SSF51735">
    <property type="entry name" value="NAD(P)-binding Rossmann-fold domains"/>
    <property type="match status" value="1"/>
</dbReference>
<dbReference type="AlphaFoldDB" id="A0A5B8MIW8"/>
<dbReference type="PANTHER" id="PTHR43725:SF8">
    <property type="entry name" value="CHLOROPLAST STEM-LOOP BINDING PROTEIN OF 41 KDA B, CHLOROPLASTIC"/>
    <property type="match status" value="1"/>
</dbReference>
<dbReference type="CDD" id="cd05265">
    <property type="entry name" value="SDR_a1"/>
    <property type="match status" value="1"/>
</dbReference>
<dbReference type="EMBL" id="CP031035">
    <property type="protein sequence ID" value="QDZ19292.1"/>
    <property type="molecule type" value="Genomic_DNA"/>
</dbReference>
<keyword evidence="3" id="KW-1185">Reference proteome</keyword>
<protein>
    <recommendedName>
        <fullName evidence="1">NAD-dependent epimerase/dehydratase domain-containing protein</fullName>
    </recommendedName>
</protein>
<dbReference type="PANTHER" id="PTHR43725">
    <property type="entry name" value="UDP-GLUCOSE 4-EPIMERASE"/>
    <property type="match status" value="1"/>
</dbReference>